<dbReference type="InterPro" id="IPR056306">
    <property type="entry name" value="Ig-CFAP74_2nd"/>
</dbReference>
<gene>
    <name evidence="6" type="ORF">PMEA_00016520</name>
</gene>
<feature type="domain" description="CFAP74 second Ig-like" evidence="3">
    <location>
        <begin position="672"/>
        <end position="895"/>
    </location>
</feature>
<evidence type="ECO:0000256" key="1">
    <source>
        <dbReference type="SAM" id="Coils"/>
    </source>
</evidence>
<feature type="domain" description="CFAP74 third Ig-like" evidence="4">
    <location>
        <begin position="897"/>
        <end position="1009"/>
    </location>
</feature>
<dbReference type="Gene3D" id="2.60.40.10">
    <property type="entry name" value="Immunoglobulins"/>
    <property type="match status" value="5"/>
</dbReference>
<evidence type="ECO:0000313" key="6">
    <source>
        <dbReference type="EMBL" id="CAH3035853.1"/>
    </source>
</evidence>
<dbReference type="EMBL" id="CALNXJ010000003">
    <property type="protein sequence ID" value="CAH3035853.1"/>
    <property type="molecule type" value="Genomic_DNA"/>
</dbReference>
<dbReference type="Pfam" id="PF24770">
    <property type="entry name" value="Ig-CFAP74_2"/>
    <property type="match status" value="1"/>
</dbReference>
<dbReference type="Proteomes" id="UP001159428">
    <property type="component" value="Unassembled WGS sequence"/>
</dbReference>
<name>A0AAU9VSL3_9CNID</name>
<evidence type="ECO:0000259" key="3">
    <source>
        <dbReference type="Pfam" id="PF24770"/>
    </source>
</evidence>
<feature type="compositionally biased region" description="Polar residues" evidence="2">
    <location>
        <begin position="439"/>
        <end position="448"/>
    </location>
</feature>
<keyword evidence="7" id="KW-1185">Reference proteome</keyword>
<reference evidence="6 7" key="1">
    <citation type="submission" date="2022-05" db="EMBL/GenBank/DDBJ databases">
        <authorList>
            <consortium name="Genoscope - CEA"/>
            <person name="William W."/>
        </authorList>
    </citation>
    <scope>NUCLEOTIDE SEQUENCE [LARGE SCALE GENOMIC DNA]</scope>
</reference>
<feature type="region of interest" description="Disordered" evidence="2">
    <location>
        <begin position="733"/>
        <end position="789"/>
    </location>
</feature>
<feature type="domain" description="CFAP74 fourth Ig-like" evidence="5">
    <location>
        <begin position="1015"/>
        <end position="1109"/>
    </location>
</feature>
<evidence type="ECO:0008006" key="8">
    <source>
        <dbReference type="Google" id="ProtNLM"/>
    </source>
</evidence>
<dbReference type="Pfam" id="PF24771">
    <property type="entry name" value="Ig_CFAP74_1st"/>
    <property type="match status" value="1"/>
</dbReference>
<dbReference type="PANTHER" id="PTHR22538:SF0">
    <property type="entry name" value="CILIA- AND FLAGELLA-ASSOCIATED PROTEIN 74"/>
    <property type="match status" value="1"/>
</dbReference>
<keyword evidence="1" id="KW-0175">Coiled coil</keyword>
<comment type="caution">
    <text evidence="6">The sequence shown here is derived from an EMBL/GenBank/DDBJ whole genome shotgun (WGS) entry which is preliminary data.</text>
</comment>
<dbReference type="InterPro" id="IPR013783">
    <property type="entry name" value="Ig-like_fold"/>
</dbReference>
<dbReference type="Pfam" id="PF24798">
    <property type="entry name" value="Ig-CFAP74_4th"/>
    <property type="match status" value="1"/>
</dbReference>
<dbReference type="PANTHER" id="PTHR22538">
    <property type="entry name" value="CILIA- AND FLAGELLA-ASSOCIATED PROTEIN 74"/>
    <property type="match status" value="1"/>
</dbReference>
<accession>A0AAU9VSL3</accession>
<sequence>MEVVDLEKKVIEDTMEHHSIYNSHDETVNADASGNVTNGEVEEIKQNQWQFSDEGPIEYESDPSSDIDKNYFSDEESLTGSMDGGIEEDEYASDPIAQQTRQEKLQRLALRHHLDQLSEQVLEKDYLVSQFRDEHKKCQEHIDELQKDKELVSNEIEEAETRNNMASFYRLQSYHDKLCAEIDAEKDVEREILNRLEEAEFALAQATVEQGKFLLAGQELEKEEKLVEKQKAEWSAVRLRKENMSAAVAERRRRLREKEHISALRERERKHRQAIAAAKRNREQASKFLKETMSRVRQKEAEEEELSRRNMEDRMQAILCLKGNIEANKENLRALQARDAKLRQEKEEEELQERQEIFVEGLNPDEELTRRKRIRQFEKDKEAYERRQRERQVEIVENILKEEKQMKKRYQQQPQLWPEKQRERVKRISRRRPKPKFFKSTSGSSSVEYSADVEDTGGQHTPGKLGAVSSEDDEDDFSPYGETSRDEAKEGDSEAEGEELAQPEFRGLWEEGVHKASEKKEHRFKFATHIPSKMEQEMMERALMKQRAGIVQKQVAAGREFKGCAFYSKPEVIVFKDFDVGKSYKKKILLTNISYTQNYCKYVGMSHILKDFIEVFFDPPGVMSAGLTCDFAVTFKPMLNEDLVGHIDFLAQTGPFSVPIRCVTKKCQISEDVTEVEFGSQVLGETRKRIINVTNNGALGTQFTFRKITGLARSLSSSELSSIGGMTVTDVNVTQQDSNPTELQVPPEGMAEDAKEPQGASVTEIPSEPGQQEGESPEKALEPRSGSAVKFEKGLATTEGEVLAPAEETGDQLDVDLTSAAPQTISSIPTETSILEGLRVGKVSSGEIAPFSLVQVEVVFNPTKSGNALAEFEISFSDPLSPPIVIRARGTGIDVPVWVEREVVDLKMCMYDRLYQDAILVNNRATSALRLKFEVCKELRNHLELLPKTAYIQAESQFSAQLKFLPRQTLPDDCPTYFDVESRLLEAPMVVRVADQTRPVPFTVRAIVTSSDIEFNVQAIDFGFCTVLESVRRTVTLTNKSVLPQQFGFCGVPDTVDVQPNDGFGTLLPLESFDVDIMFNAKKAKEYEFDLTCKTGIGREFKLHCRAVGVLPPLELSHSVIKMKATAVSDTCAAHIEVINSHTSANEFTHPVPRIGSGPIVEVGPTSFEFMVPADAPLTVSPAVGTVNAGERCLVHVTFSPRMDPDMVRQEAVRMMEREAEAERKRLELASPPEKPQEQNTGQKKKGGKAQAGKSAKASPKRGNTPSNTNLAATTKTPTKTFTVADVIDGSNEYESAHLALLRTYQNAFSRYLVPCFVAPGRCTEPNSLSCSVHNTIYLEVHCPAVRPHLVVVSDSGRSVVDFANVSLGRSEIKSFTIQNISDEPIKLSSSLLDPHGPFQMLNALRTLDPQATHTVIVSFGPNAPKEFHEVLEVRCPRNTLYLRLKGRGVQPVISLSVEDGLLDLGDALVGDTISSSFKISNTSELSITYSLKLDSLSPLRHSRAQVLPRFLPPFSEMPETQQHALGPSNYNGMAVFDCVPAQGVIGPGESKEITISFNPDHPSQLYADEVSVEINNGEQPYSVRLLGRAWPNIVYLRGWDELMPRAESLRAEVEEEEEEEGKAIQKTVLLTMKSVSTPDGYEAVERAVEIGCIKSSIQTKKSSDFYFDNPKEANELGFSFEPQKAGVDIGVKKNIVFRWQPPAGHDPNEPVNTSTMLTVKSDVTTQYKILLQGLITTEQRDPDVSGHVVSLAEDT</sequence>
<dbReference type="InterPro" id="IPR056310">
    <property type="entry name" value="Ig-CFAP74_4th"/>
</dbReference>
<feature type="coiled-coil region" evidence="1">
    <location>
        <begin position="128"/>
        <end position="199"/>
    </location>
</feature>
<feature type="compositionally biased region" description="Basic and acidic residues" evidence="2">
    <location>
        <begin position="1217"/>
        <end position="1228"/>
    </location>
</feature>
<evidence type="ECO:0000256" key="2">
    <source>
        <dbReference type="SAM" id="MobiDB-lite"/>
    </source>
</evidence>
<evidence type="ECO:0000313" key="7">
    <source>
        <dbReference type="Proteomes" id="UP001159428"/>
    </source>
</evidence>
<feature type="compositionally biased region" description="Low complexity" evidence="2">
    <location>
        <begin position="1249"/>
        <end position="1258"/>
    </location>
</feature>
<feature type="compositionally biased region" description="Polar residues" evidence="2">
    <location>
        <begin position="733"/>
        <end position="742"/>
    </location>
</feature>
<feature type="region of interest" description="Disordered" evidence="2">
    <location>
        <begin position="1217"/>
        <end position="1276"/>
    </location>
</feature>
<evidence type="ECO:0000259" key="4">
    <source>
        <dbReference type="Pfam" id="PF24778"/>
    </source>
</evidence>
<protein>
    <recommendedName>
        <fullName evidence="8">Cilia- and flagella-associated protein 74</fullName>
    </recommendedName>
</protein>
<feature type="region of interest" description="Disordered" evidence="2">
    <location>
        <begin position="406"/>
        <end position="506"/>
    </location>
</feature>
<evidence type="ECO:0000259" key="5">
    <source>
        <dbReference type="Pfam" id="PF24798"/>
    </source>
</evidence>
<feature type="compositionally biased region" description="Acidic residues" evidence="2">
    <location>
        <begin position="55"/>
        <end position="65"/>
    </location>
</feature>
<feature type="compositionally biased region" description="Basic residues" evidence="2">
    <location>
        <begin position="423"/>
        <end position="437"/>
    </location>
</feature>
<dbReference type="InterPro" id="IPR056307">
    <property type="entry name" value="Ig-CFAP74_3rd"/>
</dbReference>
<feature type="compositionally biased region" description="Basic and acidic residues" evidence="2">
    <location>
        <begin position="483"/>
        <end position="492"/>
    </location>
</feature>
<dbReference type="Pfam" id="PF24778">
    <property type="entry name" value="Ig-CFAP74_3rd"/>
    <property type="match status" value="1"/>
</dbReference>
<organism evidence="6 7">
    <name type="scientific">Pocillopora meandrina</name>
    <dbReference type="NCBI Taxonomy" id="46732"/>
    <lineage>
        <taxon>Eukaryota</taxon>
        <taxon>Metazoa</taxon>
        <taxon>Cnidaria</taxon>
        <taxon>Anthozoa</taxon>
        <taxon>Hexacorallia</taxon>
        <taxon>Scleractinia</taxon>
        <taxon>Astrocoeniina</taxon>
        <taxon>Pocilloporidae</taxon>
        <taxon>Pocillopora</taxon>
    </lineage>
</organism>
<feature type="region of interest" description="Disordered" evidence="2">
    <location>
        <begin position="46"/>
        <end position="69"/>
    </location>
</feature>
<proteinExistence type="predicted"/>